<name>A0ABS5V9G5_9MOLU</name>
<dbReference type="EMBL" id="JAHFWK010000049">
    <property type="protein sequence ID" value="MBT1576958.1"/>
    <property type="molecule type" value="Genomic_DNA"/>
</dbReference>
<keyword evidence="2" id="KW-1185">Reference proteome</keyword>
<sequence>MKQKKTNLIVSLKEFLKNKKVSKLLEHLRDSHLDKVIKHIKEKINPNFNGTLTKRKTINRIKDGNISFA</sequence>
<feature type="non-terminal residue" evidence="1">
    <location>
        <position position="69"/>
    </location>
</feature>
<accession>A0ABS5V9G5</accession>
<evidence type="ECO:0000313" key="2">
    <source>
        <dbReference type="Proteomes" id="UP000707147"/>
    </source>
</evidence>
<evidence type="ECO:0000313" key="1">
    <source>
        <dbReference type="EMBL" id="MBT1576958.1"/>
    </source>
</evidence>
<comment type="caution">
    <text evidence="1">The sequence shown here is derived from an EMBL/GenBank/DDBJ whole genome shotgun (WGS) entry which is preliminary data.</text>
</comment>
<gene>
    <name evidence="1" type="ORF">KEC49_02170</name>
</gene>
<protein>
    <submittedName>
        <fullName evidence="1">Uncharacterized protein</fullName>
    </submittedName>
</protein>
<dbReference type="Proteomes" id="UP000707147">
    <property type="component" value="Unassembled WGS sequence"/>
</dbReference>
<reference evidence="2" key="1">
    <citation type="journal article" date="2022" name="Forests">
        <title>Identification of Endophytic Microbiota of Phytoplasma-Infected Russian Olive Trees Elaeagnus angustifolia L. in the Northwest of Iran.</title>
        <authorList>
            <person name="Azizpour N."/>
            <person name="Nematollahi S."/>
            <person name="Khakvar R."/>
            <person name="Jamshidi M."/>
            <person name="Norouzi-Beirami M.H."/>
        </authorList>
    </citation>
    <scope>NUCLEOTIDE SEQUENCE [LARGE SCALE GENOMIC DNA]</scope>
    <source>
        <strain evidence="2">TBZ1</strain>
    </source>
</reference>
<proteinExistence type="predicted"/>
<organism evidence="1 2">
    <name type="scientific">'Elaeagnus angustifolia' witches'-broom phytoplasma</name>
    <dbReference type="NCBI Taxonomy" id="1538355"/>
    <lineage>
        <taxon>Bacteria</taxon>
        <taxon>Bacillati</taxon>
        <taxon>Mycoplasmatota</taxon>
        <taxon>Mollicutes</taxon>
        <taxon>Acholeplasmatales</taxon>
        <taxon>Acholeplasmataceae</taxon>
        <taxon>Candidatus Phytoplasma</taxon>
        <taxon>16SrI (Aster yellows group)</taxon>
    </lineage>
</organism>